<evidence type="ECO:0000313" key="9">
    <source>
        <dbReference type="EMBL" id="KAJ5090831.1"/>
    </source>
</evidence>
<dbReference type="Gene3D" id="1.20.144.10">
    <property type="entry name" value="Phosphatidic acid phosphatase type 2/haloperoxidase"/>
    <property type="match status" value="1"/>
</dbReference>
<gene>
    <name evidence="9" type="ORF">N7532_009515</name>
</gene>
<keyword evidence="5 7" id="KW-0472">Membrane</keyword>
<evidence type="ECO:0000313" key="10">
    <source>
        <dbReference type="Proteomes" id="UP001149074"/>
    </source>
</evidence>
<keyword evidence="10" id="KW-1185">Reference proteome</keyword>
<dbReference type="Pfam" id="PF01569">
    <property type="entry name" value="PAP2"/>
    <property type="match status" value="1"/>
</dbReference>
<feature type="compositionally biased region" description="Basic and acidic residues" evidence="6">
    <location>
        <begin position="436"/>
        <end position="449"/>
    </location>
</feature>
<feature type="transmembrane region" description="Helical" evidence="7">
    <location>
        <begin position="20"/>
        <end position="39"/>
    </location>
</feature>
<evidence type="ECO:0000256" key="4">
    <source>
        <dbReference type="ARBA" id="ARBA00022989"/>
    </source>
</evidence>
<evidence type="ECO:0000256" key="6">
    <source>
        <dbReference type="SAM" id="MobiDB-lite"/>
    </source>
</evidence>
<protein>
    <recommendedName>
        <fullName evidence="8">Phosphatidic acid phosphatase type 2/haloperoxidase domain-containing protein</fullName>
    </recommendedName>
</protein>
<dbReference type="GO" id="GO:0006644">
    <property type="term" value="P:phospholipid metabolic process"/>
    <property type="evidence" value="ECO:0007669"/>
    <property type="project" value="InterPro"/>
</dbReference>
<keyword evidence="3 7" id="KW-0812">Transmembrane</keyword>
<dbReference type="PANTHER" id="PTHR10165">
    <property type="entry name" value="LIPID PHOSPHATE PHOSPHATASE"/>
    <property type="match status" value="1"/>
</dbReference>
<name>A0A9W9EZQ2_9EURO</name>
<comment type="similarity">
    <text evidence="2">Belongs to the PA-phosphatase related phosphoesterase family.</text>
</comment>
<dbReference type="PANTHER" id="PTHR10165:SF158">
    <property type="entry name" value="PAP2 DOMAIN PROTEIN (AFU_ORTHOLOGUE AFUA_4G08970)"/>
    <property type="match status" value="1"/>
</dbReference>
<dbReference type="InterPro" id="IPR043216">
    <property type="entry name" value="PAP-like"/>
</dbReference>
<dbReference type="AlphaFoldDB" id="A0A9W9EZQ2"/>
<dbReference type="SUPFAM" id="SSF48317">
    <property type="entry name" value="Acid phosphatase/Vanadium-dependent haloperoxidase"/>
    <property type="match status" value="1"/>
</dbReference>
<comment type="subcellular location">
    <subcellularLocation>
        <location evidence="1">Membrane</location>
        <topology evidence="1">Multi-pass membrane protein</topology>
    </subcellularLocation>
</comment>
<evidence type="ECO:0000256" key="7">
    <source>
        <dbReference type="SAM" id="Phobius"/>
    </source>
</evidence>
<feature type="compositionally biased region" description="Polar residues" evidence="6">
    <location>
        <begin position="408"/>
        <end position="420"/>
    </location>
</feature>
<dbReference type="CDD" id="cd03390">
    <property type="entry name" value="PAP2_containing_1_like"/>
    <property type="match status" value="1"/>
</dbReference>
<feature type="transmembrane region" description="Helical" evidence="7">
    <location>
        <begin position="68"/>
        <end position="89"/>
    </location>
</feature>
<dbReference type="SMART" id="SM00014">
    <property type="entry name" value="acidPPc"/>
    <property type="match status" value="1"/>
</dbReference>
<comment type="caution">
    <text evidence="9">The sequence shown here is derived from an EMBL/GenBank/DDBJ whole genome shotgun (WGS) entry which is preliminary data.</text>
</comment>
<dbReference type="GeneID" id="81360985"/>
<dbReference type="EMBL" id="JAPQKI010000009">
    <property type="protein sequence ID" value="KAJ5090831.1"/>
    <property type="molecule type" value="Genomic_DNA"/>
</dbReference>
<evidence type="ECO:0000256" key="5">
    <source>
        <dbReference type="ARBA" id="ARBA00023136"/>
    </source>
</evidence>
<evidence type="ECO:0000256" key="3">
    <source>
        <dbReference type="ARBA" id="ARBA00022692"/>
    </source>
</evidence>
<feature type="transmembrane region" description="Helical" evidence="7">
    <location>
        <begin position="124"/>
        <end position="143"/>
    </location>
</feature>
<evidence type="ECO:0000256" key="2">
    <source>
        <dbReference type="ARBA" id="ARBA00008816"/>
    </source>
</evidence>
<feature type="region of interest" description="Disordered" evidence="6">
    <location>
        <begin position="300"/>
        <end position="380"/>
    </location>
</feature>
<organism evidence="9 10">
    <name type="scientific">Penicillium argentinense</name>
    <dbReference type="NCBI Taxonomy" id="1131581"/>
    <lineage>
        <taxon>Eukaryota</taxon>
        <taxon>Fungi</taxon>
        <taxon>Dikarya</taxon>
        <taxon>Ascomycota</taxon>
        <taxon>Pezizomycotina</taxon>
        <taxon>Eurotiomycetes</taxon>
        <taxon>Eurotiomycetidae</taxon>
        <taxon>Eurotiales</taxon>
        <taxon>Aspergillaceae</taxon>
        <taxon>Penicillium</taxon>
    </lineage>
</organism>
<accession>A0A9W9EZQ2</accession>
<dbReference type="GO" id="GO:0008195">
    <property type="term" value="F:phosphatidate phosphatase activity"/>
    <property type="evidence" value="ECO:0007669"/>
    <property type="project" value="TreeGrafter"/>
</dbReference>
<dbReference type="GO" id="GO:0046839">
    <property type="term" value="P:phospholipid dephosphorylation"/>
    <property type="evidence" value="ECO:0007669"/>
    <property type="project" value="TreeGrafter"/>
</dbReference>
<dbReference type="GO" id="GO:0016020">
    <property type="term" value="C:membrane"/>
    <property type="evidence" value="ECO:0007669"/>
    <property type="project" value="UniProtKB-SubCell"/>
</dbReference>
<dbReference type="Proteomes" id="UP001149074">
    <property type="component" value="Unassembled WGS sequence"/>
</dbReference>
<proteinExistence type="inferred from homology"/>
<keyword evidence="4 7" id="KW-1133">Transmembrane helix</keyword>
<dbReference type="RefSeq" id="XP_056472812.1">
    <property type="nucleotide sequence ID" value="XM_056622006.1"/>
</dbReference>
<reference evidence="9" key="2">
    <citation type="journal article" date="2023" name="IMA Fungus">
        <title>Comparative genomic study of the Penicillium genus elucidates a diverse pangenome and 15 lateral gene transfer events.</title>
        <authorList>
            <person name="Petersen C."/>
            <person name="Sorensen T."/>
            <person name="Nielsen M.R."/>
            <person name="Sondergaard T.E."/>
            <person name="Sorensen J.L."/>
            <person name="Fitzpatrick D.A."/>
            <person name="Frisvad J.C."/>
            <person name="Nielsen K.L."/>
        </authorList>
    </citation>
    <scope>NUCLEOTIDE SEQUENCE</scope>
    <source>
        <strain evidence="9">IBT 30761</strain>
    </source>
</reference>
<dbReference type="InterPro" id="IPR036938">
    <property type="entry name" value="PAP2/HPO_sf"/>
</dbReference>
<dbReference type="OrthoDB" id="8907274at2759"/>
<feature type="domain" description="Phosphatidic acid phosphatase type 2/haloperoxidase" evidence="8">
    <location>
        <begin position="124"/>
        <end position="270"/>
    </location>
</feature>
<dbReference type="InterPro" id="IPR000326">
    <property type="entry name" value="PAP2/HPO"/>
</dbReference>
<evidence type="ECO:0000256" key="1">
    <source>
        <dbReference type="ARBA" id="ARBA00004141"/>
    </source>
</evidence>
<reference evidence="9" key="1">
    <citation type="submission" date="2022-11" db="EMBL/GenBank/DDBJ databases">
        <authorList>
            <person name="Petersen C."/>
        </authorList>
    </citation>
    <scope>NUCLEOTIDE SEQUENCE</scope>
    <source>
        <strain evidence="9">IBT 30761</strain>
    </source>
</reference>
<evidence type="ECO:0000259" key="8">
    <source>
        <dbReference type="SMART" id="SM00014"/>
    </source>
</evidence>
<sequence>MELPAKLPFSKRRLRPRVIISYIFDYVILIALVIGFWIIDSIEPYHQHFSLQNYTLQYPYAVHERIPIVYALCISGAFPLALIIIYTLFVDGLFSHHKPADPVSGKRKLRGPWRWKDRLWEMNCGILGLLLAQGLAFVITQALKNACGKPRPDIIDRCQPPAGSHDPPLYGLSDSSICTGDPALLKDGFRSWPSGHSSSSFAGLFYIAMWLGGKLHVMDNRGEAWKPLICMVPILAATLVAVSRIMDARHHPFDVITGSLLGVACAIVSYRQYFPPLSESWRKGRAYPIRTWGTEPAHPLDPLGMKLAGSNDSTTALRNPETERLSPANERARSVSPSRQQAPSPAAYSNAGNPFVSQPYPRRRHDHDPDGNYSSSEDDVADGYEMQHGYAMTQNPAVERYYPPQYESGTAYQSQTTGVATTGPHPPPGAFVSAGDRGRPLTDASLRDV</sequence>
<feature type="region of interest" description="Disordered" evidence="6">
    <location>
        <begin position="408"/>
        <end position="449"/>
    </location>
</feature>